<dbReference type="Proteomes" id="UP000603453">
    <property type="component" value="Unassembled WGS sequence"/>
</dbReference>
<comment type="caution">
    <text evidence="1">The sequence shown here is derived from an EMBL/GenBank/DDBJ whole genome shotgun (WGS) entry which is preliminary data.</text>
</comment>
<accession>A0A8H7R8P5</accession>
<dbReference type="InterPro" id="IPR043129">
    <property type="entry name" value="ATPase_NBD"/>
</dbReference>
<dbReference type="PANTHER" id="PTHR14187:SF5">
    <property type="entry name" value="HEAT SHOCK 70 KDA PROTEIN 12A"/>
    <property type="match status" value="1"/>
</dbReference>
<keyword evidence="2" id="KW-1185">Reference proteome</keyword>
<dbReference type="OrthoDB" id="2325406at2759"/>
<evidence type="ECO:0000313" key="2">
    <source>
        <dbReference type="Proteomes" id="UP000603453"/>
    </source>
</evidence>
<gene>
    <name evidence="1" type="ORF">INT47_003671</name>
</gene>
<evidence type="ECO:0000313" key="1">
    <source>
        <dbReference type="EMBL" id="KAG2206729.1"/>
    </source>
</evidence>
<dbReference type="PANTHER" id="PTHR14187">
    <property type="entry name" value="ALPHA KINASE/ELONGATION FACTOR 2 KINASE"/>
    <property type="match status" value="1"/>
</dbReference>
<dbReference type="CDD" id="cd10170">
    <property type="entry name" value="ASKHA_NBD_HSP70"/>
    <property type="match status" value="1"/>
</dbReference>
<dbReference type="SUPFAM" id="SSF53067">
    <property type="entry name" value="Actin-like ATPase domain"/>
    <property type="match status" value="3"/>
</dbReference>
<sequence length="879" mass="101237">MNSFPKVPTIIAYHKTDPRKIKWGLSALNMTDEEKLEYDEVIELFKLHLDEEYINNPGEIVPTLPEDTSPVTVISDYLKELHEFVCVEMRKTLGDDQDFNIKKELFQYRLTVPVEWSEKAKYKMISASISAGIITRYDPPEKLVLISDLEATILNIEMAPDGIDLESGDNVLICDIGGSTVDIAVFTKIVEGDKKILVEITERNVSYKRISELLDERMTELLYRKATPYAFGQERQDAMFLDFLNFFNAELKALFGSNMTSLITDRYNDETGCFKSGIDEFEIDPEMIRQQVFDHTLSEILDIMDDQIYQLAEHDLSLDYIVLTGGFIPNYYLFRSIKERFSTQVKEVISPINGAALTLSRGATYSVLLDPYDEATHSPYLPAHLPNNKVLIMNTDEASLSNDSMRNKRRFVTIGIDFGTTFSTASYALTGEDKHTDEPLDIIKWYYKLRFMTQFVYRAVTKVPTAIRYHLTDPTIYKCGFEALYISPQEKDEYGDVIRRFKLHLKEDKNEYIVDPLPPGLTPLKVISDYLKYLHSNICSQIQQDSNYTSEGIMQRKFQYCLTVPSKWTNKAKMIMREAFTIAGMISRYDRVDRLVIVSEPEATALYIENRNGEFESGDIIMICEAGAETLNLTTFKKNTFGGVTKPFQEIVTGHEIPFESEMFLESNFKSYIWNLLKAFDYSINYHELNNLAEHFQDTVKPVIFEDDDDNDEEDVFQFPLDLPGAEIESEGLNFDGQTLEIQAKVLRAQVFDPLIEYILSMIEYQLLQVESSKLDYLVLIGIFGQTKYLYRKIKEKFDDVVGEILVPERGERAMEWLRFRQCVCNRLLLEYLHVCDATTPTSELAEFTNNCAKDHLMNTAQAFCSSRLQVDADKKNQL</sequence>
<dbReference type="Gene3D" id="3.90.640.10">
    <property type="entry name" value="Actin, Chain A, domain 4"/>
    <property type="match status" value="1"/>
</dbReference>
<organism evidence="1 2">
    <name type="scientific">Mucor saturninus</name>
    <dbReference type="NCBI Taxonomy" id="64648"/>
    <lineage>
        <taxon>Eukaryota</taxon>
        <taxon>Fungi</taxon>
        <taxon>Fungi incertae sedis</taxon>
        <taxon>Mucoromycota</taxon>
        <taxon>Mucoromycotina</taxon>
        <taxon>Mucoromycetes</taxon>
        <taxon>Mucorales</taxon>
        <taxon>Mucorineae</taxon>
        <taxon>Mucoraceae</taxon>
        <taxon>Mucor</taxon>
    </lineage>
</organism>
<dbReference type="AlphaFoldDB" id="A0A8H7R8P5"/>
<dbReference type="Gene3D" id="3.30.420.40">
    <property type="match status" value="3"/>
</dbReference>
<reference evidence="1" key="1">
    <citation type="submission" date="2020-12" db="EMBL/GenBank/DDBJ databases">
        <title>Metabolic potential, ecology and presence of endohyphal bacteria is reflected in genomic diversity of Mucoromycotina.</title>
        <authorList>
            <person name="Muszewska A."/>
            <person name="Okrasinska A."/>
            <person name="Steczkiewicz K."/>
            <person name="Drgas O."/>
            <person name="Orlowska M."/>
            <person name="Perlinska-Lenart U."/>
            <person name="Aleksandrzak-Piekarczyk T."/>
            <person name="Szatraj K."/>
            <person name="Zielenkiewicz U."/>
            <person name="Pilsyk S."/>
            <person name="Malc E."/>
            <person name="Mieczkowski P."/>
            <person name="Kruszewska J.S."/>
            <person name="Biernat P."/>
            <person name="Pawlowska J."/>
        </authorList>
    </citation>
    <scope>NUCLEOTIDE SEQUENCE</scope>
    <source>
        <strain evidence="1">WA0000017839</strain>
    </source>
</reference>
<protein>
    <submittedName>
        <fullName evidence="1">Uncharacterized protein</fullName>
    </submittedName>
</protein>
<name>A0A8H7R8P5_9FUNG</name>
<dbReference type="EMBL" id="JAEPRD010000029">
    <property type="protein sequence ID" value="KAG2206729.1"/>
    <property type="molecule type" value="Genomic_DNA"/>
</dbReference>
<proteinExistence type="predicted"/>